<dbReference type="KEGG" id="pchm:VFPPC_18155"/>
<evidence type="ECO:0000313" key="3">
    <source>
        <dbReference type="Proteomes" id="UP000078397"/>
    </source>
</evidence>
<proteinExistence type="predicted"/>
<comment type="caution">
    <text evidence="2">The sequence shown here is derived from an EMBL/GenBank/DDBJ whole genome shotgun (WGS) entry which is preliminary data.</text>
</comment>
<dbReference type="GeneID" id="33937016"/>
<dbReference type="EMBL" id="LSBJ02000001">
    <property type="protein sequence ID" value="OWT43642.1"/>
    <property type="molecule type" value="Genomic_DNA"/>
</dbReference>
<feature type="compositionally biased region" description="Polar residues" evidence="1">
    <location>
        <begin position="62"/>
        <end position="74"/>
    </location>
</feature>
<dbReference type="AlphaFoldDB" id="A0A219ASQ8"/>
<sequence>MSGSMHHRQQLQRIIPHTFEGCPTGLYPVRCIDVTILYCWHLTSSDSELFLLSINGTGSSIRSRTPNGHLQQPQRQKKKHSSKYNIRIVCCSVSLLPLLPPSHNSILFSPIWTVASTKDKPSVSGAILGSGRSWRLEYVCEGQNINLASFVLEKTERRADIHIPGHFLSKCQSTAVLQRSRTWAALDQLDQNVRSKVLAKPHICAPTRYRHHIQYILQNSLEPWSEVNVTSMWGRSSEGLLDGTMEASRWLLHCTTLDFVADSIVTILDTHHRKIADGPLVPASAVGSMLRVTKL</sequence>
<reference evidence="2 3" key="1">
    <citation type="journal article" date="2016" name="PLoS Pathog.">
        <title>Biosynthesis of antibiotic leucinostatins in bio-control fungus Purpureocillium lilacinum and their inhibition on phytophthora revealed by genome mining.</title>
        <authorList>
            <person name="Wang G."/>
            <person name="Liu Z."/>
            <person name="Lin R."/>
            <person name="Li E."/>
            <person name="Mao Z."/>
            <person name="Ling J."/>
            <person name="Yang Y."/>
            <person name="Yin W.B."/>
            <person name="Xie B."/>
        </authorList>
    </citation>
    <scope>NUCLEOTIDE SEQUENCE [LARGE SCALE GENOMIC DNA]</scope>
    <source>
        <strain evidence="2">170</strain>
    </source>
</reference>
<keyword evidence="3" id="KW-1185">Reference proteome</keyword>
<protein>
    <submittedName>
        <fullName evidence="2">Uncharacterized protein</fullName>
    </submittedName>
</protein>
<dbReference type="Proteomes" id="UP000078397">
    <property type="component" value="Unassembled WGS sequence"/>
</dbReference>
<dbReference type="RefSeq" id="XP_022286044.1">
    <property type="nucleotide sequence ID" value="XM_022429809.1"/>
</dbReference>
<gene>
    <name evidence="2" type="ORF">VFPPC_18155</name>
</gene>
<organism evidence="2 3">
    <name type="scientific">Pochonia chlamydosporia 170</name>
    <dbReference type="NCBI Taxonomy" id="1380566"/>
    <lineage>
        <taxon>Eukaryota</taxon>
        <taxon>Fungi</taxon>
        <taxon>Dikarya</taxon>
        <taxon>Ascomycota</taxon>
        <taxon>Pezizomycotina</taxon>
        <taxon>Sordariomycetes</taxon>
        <taxon>Hypocreomycetidae</taxon>
        <taxon>Hypocreales</taxon>
        <taxon>Clavicipitaceae</taxon>
        <taxon>Pochonia</taxon>
    </lineage>
</organism>
<accession>A0A219ASQ8</accession>
<name>A0A219ASQ8_METCM</name>
<evidence type="ECO:0000313" key="2">
    <source>
        <dbReference type="EMBL" id="OWT43642.1"/>
    </source>
</evidence>
<evidence type="ECO:0000256" key="1">
    <source>
        <dbReference type="SAM" id="MobiDB-lite"/>
    </source>
</evidence>
<feature type="region of interest" description="Disordered" evidence="1">
    <location>
        <begin position="62"/>
        <end position="81"/>
    </location>
</feature>